<name>A0A803MES3_CHEQI</name>
<dbReference type="GO" id="GO:0016887">
    <property type="term" value="F:ATP hydrolysis activity"/>
    <property type="evidence" value="ECO:0007669"/>
    <property type="project" value="InterPro"/>
</dbReference>
<evidence type="ECO:0000256" key="2">
    <source>
        <dbReference type="ARBA" id="ARBA00005814"/>
    </source>
</evidence>
<keyword evidence="4 10" id="KW-0812">Transmembrane</keyword>
<feature type="domain" description="ABC transporter" evidence="11">
    <location>
        <begin position="461"/>
        <end position="703"/>
    </location>
</feature>
<dbReference type="InterPro" id="IPR027417">
    <property type="entry name" value="P-loop_NTPase"/>
</dbReference>
<organism evidence="12 13">
    <name type="scientific">Chenopodium quinoa</name>
    <name type="common">Quinoa</name>
    <dbReference type="NCBI Taxonomy" id="63459"/>
    <lineage>
        <taxon>Eukaryota</taxon>
        <taxon>Viridiplantae</taxon>
        <taxon>Streptophyta</taxon>
        <taxon>Embryophyta</taxon>
        <taxon>Tracheophyta</taxon>
        <taxon>Spermatophyta</taxon>
        <taxon>Magnoliopsida</taxon>
        <taxon>eudicotyledons</taxon>
        <taxon>Gunneridae</taxon>
        <taxon>Pentapetalae</taxon>
        <taxon>Caryophyllales</taxon>
        <taxon>Chenopodiaceae</taxon>
        <taxon>Chenopodioideae</taxon>
        <taxon>Atripliceae</taxon>
        <taxon>Chenopodium</taxon>
    </lineage>
</organism>
<comment type="similarity">
    <text evidence="2">Belongs to the ABC transporter superfamily. ABCG family. Eye pigment precursor importer (TC 3.A.1.204) subfamily.</text>
</comment>
<proteinExistence type="inferred from homology"/>
<dbReference type="InterPro" id="IPR003439">
    <property type="entry name" value="ABC_transporter-like_ATP-bd"/>
</dbReference>
<evidence type="ECO:0000256" key="9">
    <source>
        <dbReference type="SAM" id="MobiDB-lite"/>
    </source>
</evidence>
<dbReference type="AlphaFoldDB" id="A0A803MES3"/>
<feature type="transmembrane region" description="Helical" evidence="10">
    <location>
        <begin position="940"/>
        <end position="960"/>
    </location>
</feature>
<comment type="subcellular location">
    <subcellularLocation>
        <location evidence="1">Membrane</location>
        <topology evidence="1">Multi-pass membrane protein</topology>
    </subcellularLocation>
</comment>
<reference evidence="12" key="2">
    <citation type="submission" date="2021-03" db="UniProtKB">
        <authorList>
            <consortium name="EnsemblPlants"/>
        </authorList>
    </citation>
    <scope>IDENTIFICATION</scope>
</reference>
<dbReference type="GO" id="GO:0005524">
    <property type="term" value="F:ATP binding"/>
    <property type="evidence" value="ECO:0007669"/>
    <property type="project" value="UniProtKB-KW"/>
</dbReference>
<dbReference type="InterPro" id="IPR050352">
    <property type="entry name" value="ABCG_transporters"/>
</dbReference>
<dbReference type="CDD" id="cd03213">
    <property type="entry name" value="ABCG_EPDR"/>
    <property type="match status" value="1"/>
</dbReference>
<protein>
    <recommendedName>
        <fullName evidence="11">ABC transporter domain-containing protein</fullName>
    </recommendedName>
</protein>
<accession>A0A803MES3</accession>
<evidence type="ECO:0000256" key="6">
    <source>
        <dbReference type="ARBA" id="ARBA00022840"/>
    </source>
</evidence>
<reference evidence="12" key="1">
    <citation type="journal article" date="2017" name="Nature">
        <title>The genome of Chenopodium quinoa.</title>
        <authorList>
            <person name="Jarvis D.E."/>
            <person name="Ho Y.S."/>
            <person name="Lightfoot D.J."/>
            <person name="Schmoeckel S.M."/>
            <person name="Li B."/>
            <person name="Borm T.J.A."/>
            <person name="Ohyanagi H."/>
            <person name="Mineta K."/>
            <person name="Michell C.T."/>
            <person name="Saber N."/>
            <person name="Kharbatia N.M."/>
            <person name="Rupper R.R."/>
            <person name="Sharp A.R."/>
            <person name="Dally N."/>
            <person name="Boughton B.A."/>
            <person name="Woo Y.H."/>
            <person name="Gao G."/>
            <person name="Schijlen E.G.W.M."/>
            <person name="Guo X."/>
            <person name="Momin A.A."/>
            <person name="Negrao S."/>
            <person name="Al-Babili S."/>
            <person name="Gehring C."/>
            <person name="Roessner U."/>
            <person name="Jung C."/>
            <person name="Murphy K."/>
            <person name="Arold S.T."/>
            <person name="Gojobori T."/>
            <person name="van der Linden C.G."/>
            <person name="van Loo E.N."/>
            <person name="Jellen E.N."/>
            <person name="Maughan P.J."/>
            <person name="Tester M."/>
        </authorList>
    </citation>
    <scope>NUCLEOTIDE SEQUENCE [LARGE SCALE GENOMIC DNA]</scope>
    <source>
        <strain evidence="12">cv. PI 614886</strain>
    </source>
</reference>
<keyword evidence="13" id="KW-1185">Reference proteome</keyword>
<sequence>MAAIQVEAQAQVENNVNEDELRSQLRSGVGNVTDRIALEMQRRADFCILDEKLDWNRAFNYSNLDFLTTCMAKTEDAASRLCTEAEIRVYLGSFFDGGGLQANKNCNLTSWVAGCEPGWACSAGSVQKIDLESTDKEIPARTSECKSCCEGFFCPQACPLGSYCPLATFNQTTGLCEPYNYQLPSGRNHTCGGANIWADVDRSREVFCPAGSYCPTTTDKKPCDNGHYCLTGSTSETRCSKLISCKENSKEQNIHTYGIMLIIALVALLLIIYNFSDQILSIRERRRARNRERAARSVQQKELVRARWKVVKDAATKHAGKLQANLSRRFSNRNHPENFEILHDLDVQEDTFPLPTNYAGNSSALQPSTGLEGPVNRSGLHIPEDGPRNPARLSLEIKGKNSKEKALKEKGIRTESQIFKYAYGQIEKEKSQERRYENRTFSGVVSLATGDEQKKRPLIEVGFKDLTLTLKSKQRCLLKCLTGKIMPGRITAVMGPSGAGKTTLMSALAGKETGCNKSGLVLINGKPESIHSYKKIVGFVPQDDIVHGNLTVEENLRFSAWCRLSTKLPRAEKVLIVERVLMNLGLQEVRDSLVGTVEKRGISGGQRKRVNVGLEMVIEPSLLFLDEPTSGLDSSSSRLLLKALKHEALAGVNVCMVVHQPSYALFKMFDDLILLAKGGLMVYHGSVRNVEEYFGGLGINVPERVNPPDHYIDILEGMVEPSPSSSINYKDLPLRWLLHNGYTVPEDMQSRAAELGNPLRSGSDSTGSGSELQSFTTEIWQDVRSNVEQRRDHIHHYFLKQKDLADRRTPGIIRQYKYFLGRITKQRLREARLQATDYLILLLAGACLGAITKISDTDFGATGYTYTIIAISLLCQIAALRTFSQDKLQYLRESASGISSLAHFLAKDTVDQFNTVIKPVVFLSMFYFFTNPRSTFIDNYTVLICLVYCVTGMGYAFAIFLNPGPAQLFSVLFPVCLTLIASQSLKNEALKGIAYLCYPKWTLEALVIANARRYYGVWLINRCGILVKLGYNLHAWKECILILIAFGLVSRVIAFISLLIIRKK</sequence>
<evidence type="ECO:0000256" key="7">
    <source>
        <dbReference type="ARBA" id="ARBA00022989"/>
    </source>
</evidence>
<evidence type="ECO:0000256" key="10">
    <source>
        <dbReference type="SAM" id="Phobius"/>
    </source>
</evidence>
<dbReference type="PROSITE" id="PS00211">
    <property type="entry name" value="ABC_TRANSPORTER_1"/>
    <property type="match status" value="1"/>
</dbReference>
<dbReference type="Pfam" id="PF00005">
    <property type="entry name" value="ABC_tran"/>
    <property type="match status" value="1"/>
</dbReference>
<dbReference type="PROSITE" id="PS50893">
    <property type="entry name" value="ABC_TRANSPORTER_2"/>
    <property type="match status" value="1"/>
</dbReference>
<dbReference type="Proteomes" id="UP000596660">
    <property type="component" value="Unplaced"/>
</dbReference>
<feature type="transmembrane region" description="Helical" evidence="10">
    <location>
        <begin position="864"/>
        <end position="883"/>
    </location>
</feature>
<evidence type="ECO:0000256" key="4">
    <source>
        <dbReference type="ARBA" id="ARBA00022692"/>
    </source>
</evidence>
<dbReference type="EnsemblPlants" id="AUR62027966-RA">
    <property type="protein sequence ID" value="AUR62027966-RA:cds"/>
    <property type="gene ID" value="AUR62027966"/>
</dbReference>
<dbReference type="SUPFAM" id="SSF52540">
    <property type="entry name" value="P-loop containing nucleoside triphosphate hydrolases"/>
    <property type="match status" value="1"/>
</dbReference>
<keyword evidence="7 10" id="KW-1133">Transmembrane helix</keyword>
<dbReference type="GO" id="GO:0016020">
    <property type="term" value="C:membrane"/>
    <property type="evidence" value="ECO:0007669"/>
    <property type="project" value="UniProtKB-SubCell"/>
</dbReference>
<feature type="transmembrane region" description="Helical" evidence="10">
    <location>
        <begin position="1040"/>
        <end position="1061"/>
    </location>
</feature>
<evidence type="ECO:0000256" key="5">
    <source>
        <dbReference type="ARBA" id="ARBA00022741"/>
    </source>
</evidence>
<keyword evidence="3" id="KW-0813">Transport</keyword>
<feature type="transmembrane region" description="Helical" evidence="10">
    <location>
        <begin position="254"/>
        <end position="276"/>
    </location>
</feature>
<dbReference type="Pfam" id="PF19055">
    <property type="entry name" value="ABC2_membrane_7"/>
    <property type="match status" value="1"/>
</dbReference>
<dbReference type="InterPro" id="IPR017871">
    <property type="entry name" value="ABC_transporter-like_CS"/>
</dbReference>
<keyword evidence="6" id="KW-0067">ATP-binding</keyword>
<feature type="region of interest" description="Disordered" evidence="9">
    <location>
        <begin position="362"/>
        <end position="389"/>
    </location>
</feature>
<dbReference type="PANTHER" id="PTHR48041:SF1">
    <property type="entry name" value="ABC TRANSPORTER G FAMILY MEMBER 24"/>
    <property type="match status" value="1"/>
</dbReference>
<evidence type="ECO:0000256" key="8">
    <source>
        <dbReference type="ARBA" id="ARBA00023136"/>
    </source>
</evidence>
<dbReference type="Gene3D" id="3.40.50.300">
    <property type="entry name" value="P-loop containing nucleotide triphosphate hydrolases"/>
    <property type="match status" value="1"/>
</dbReference>
<evidence type="ECO:0000313" key="13">
    <source>
        <dbReference type="Proteomes" id="UP000596660"/>
    </source>
</evidence>
<dbReference type="OMA" id="PERTSNC"/>
<gene>
    <name evidence="12" type="primary">LOC110683754</name>
</gene>
<evidence type="ECO:0000256" key="3">
    <source>
        <dbReference type="ARBA" id="ARBA00022448"/>
    </source>
</evidence>
<evidence type="ECO:0000256" key="1">
    <source>
        <dbReference type="ARBA" id="ARBA00004141"/>
    </source>
</evidence>
<dbReference type="InterPro" id="IPR003593">
    <property type="entry name" value="AAA+_ATPase"/>
</dbReference>
<dbReference type="GO" id="GO:0140359">
    <property type="term" value="F:ABC-type transporter activity"/>
    <property type="evidence" value="ECO:0007669"/>
    <property type="project" value="InterPro"/>
</dbReference>
<dbReference type="SMART" id="SM00382">
    <property type="entry name" value="AAA"/>
    <property type="match status" value="1"/>
</dbReference>
<dbReference type="PANTHER" id="PTHR48041">
    <property type="entry name" value="ABC TRANSPORTER G FAMILY MEMBER 28"/>
    <property type="match status" value="1"/>
</dbReference>
<evidence type="ECO:0000313" key="12">
    <source>
        <dbReference type="EnsemblPlants" id="AUR62027966-RA:cds"/>
    </source>
</evidence>
<evidence type="ECO:0000259" key="11">
    <source>
        <dbReference type="PROSITE" id="PS50893"/>
    </source>
</evidence>
<feature type="transmembrane region" description="Helical" evidence="10">
    <location>
        <begin position="835"/>
        <end position="852"/>
    </location>
</feature>
<keyword evidence="8 10" id="KW-0472">Membrane</keyword>
<dbReference type="InterPro" id="IPR043926">
    <property type="entry name" value="ABCG_dom"/>
</dbReference>
<dbReference type="FunFam" id="3.40.50.300:FF:000367">
    <property type="entry name" value="ABC transporter G family member 24"/>
    <property type="match status" value="1"/>
</dbReference>
<dbReference type="Gramene" id="AUR62027966-RA">
    <property type="protein sequence ID" value="AUR62027966-RA:cds"/>
    <property type="gene ID" value="AUR62027966"/>
</dbReference>
<keyword evidence="5" id="KW-0547">Nucleotide-binding</keyword>